<feature type="region of interest" description="Disordered" evidence="1">
    <location>
        <begin position="1"/>
        <end position="40"/>
    </location>
</feature>
<evidence type="ECO:0000313" key="3">
    <source>
        <dbReference type="EMBL" id="UQX88371.1"/>
    </source>
</evidence>
<reference evidence="3" key="2">
    <citation type="submission" date="2022-05" db="EMBL/GenBank/DDBJ databases">
        <authorList>
            <person name="Kim J.-S."/>
            <person name="Lee K."/>
            <person name="Suh M."/>
            <person name="Eom M."/>
            <person name="Kim J.-S."/>
            <person name="Kim D.-S."/>
            <person name="Ko S.-H."/>
            <person name="Shin Y."/>
            <person name="Lee J.-S."/>
        </authorList>
    </citation>
    <scope>NUCLEOTIDE SEQUENCE</scope>
    <source>
        <strain evidence="3">N237</strain>
    </source>
</reference>
<organism evidence="3 4">
    <name type="scientific">Jatrophihabitans telluris</name>
    <dbReference type="NCBI Taxonomy" id="2038343"/>
    <lineage>
        <taxon>Bacteria</taxon>
        <taxon>Bacillati</taxon>
        <taxon>Actinomycetota</taxon>
        <taxon>Actinomycetes</taxon>
        <taxon>Jatrophihabitantales</taxon>
        <taxon>Jatrophihabitantaceae</taxon>
        <taxon>Jatrophihabitans</taxon>
    </lineage>
</organism>
<feature type="compositionally biased region" description="Basic and acidic residues" evidence="1">
    <location>
        <begin position="30"/>
        <end position="40"/>
    </location>
</feature>
<keyword evidence="2" id="KW-0812">Transmembrane</keyword>
<reference evidence="3" key="1">
    <citation type="journal article" date="2018" name="Int. J. Syst. Evol. Microbiol.">
        <title>Jatrophihabitans telluris sp. nov., isolated from sediment soil of lava forest wetlands and the emended description of the genus Jatrophihabitans.</title>
        <authorList>
            <person name="Lee K.C."/>
            <person name="Suh M.K."/>
            <person name="Eom M.K."/>
            <person name="Kim K.K."/>
            <person name="Kim J.S."/>
            <person name="Kim D.S."/>
            <person name="Ko S.H."/>
            <person name="Shin Y.K."/>
            <person name="Lee J.S."/>
        </authorList>
    </citation>
    <scope>NUCLEOTIDE SEQUENCE</scope>
    <source>
        <strain evidence="3">N237</strain>
    </source>
</reference>
<dbReference type="Proteomes" id="UP001056336">
    <property type="component" value="Chromosome"/>
</dbReference>
<feature type="transmembrane region" description="Helical" evidence="2">
    <location>
        <begin position="56"/>
        <end position="74"/>
    </location>
</feature>
<keyword evidence="2" id="KW-0472">Membrane</keyword>
<evidence type="ECO:0000256" key="1">
    <source>
        <dbReference type="SAM" id="MobiDB-lite"/>
    </source>
</evidence>
<keyword evidence="2" id="KW-1133">Transmembrane helix</keyword>
<evidence type="ECO:0000313" key="4">
    <source>
        <dbReference type="Proteomes" id="UP001056336"/>
    </source>
</evidence>
<protein>
    <submittedName>
        <fullName evidence="3">Uncharacterized protein</fullName>
    </submittedName>
</protein>
<gene>
    <name evidence="3" type="ORF">M6D93_19130</name>
</gene>
<proteinExistence type="predicted"/>
<sequence>MAGSGESGDSTRGSSGAPKVSLRKTAGRSRTGEAAKARGPIEPDPVLRRFYAHWESWVAAVLGASVLPAGVVFLRRGIDRSSILLGVIGVVLCLVSLPLLIQSGLEVLRPPQLRQHTLVVPRYLHRSRRIPLETVAGVGLIYEIGGARAGWTMRLWTTDGSSYSVDAVRSFVRGHRQKTAPRPPEGTPWRHRPRLDWQAQANTRAGRATTAVFKQVVAVQGPSGPLVRLMEQCSAPSFGTYLAFWSPDGRIGWLDGEEYHRPSTVRR</sequence>
<name>A0ABY4QZF5_9ACTN</name>
<keyword evidence="4" id="KW-1185">Reference proteome</keyword>
<dbReference type="RefSeq" id="WP_249771802.1">
    <property type="nucleotide sequence ID" value="NZ_CP097332.1"/>
</dbReference>
<evidence type="ECO:0000256" key="2">
    <source>
        <dbReference type="SAM" id="Phobius"/>
    </source>
</evidence>
<feature type="transmembrane region" description="Helical" evidence="2">
    <location>
        <begin position="81"/>
        <end position="101"/>
    </location>
</feature>
<dbReference type="EMBL" id="CP097332">
    <property type="protein sequence ID" value="UQX88371.1"/>
    <property type="molecule type" value="Genomic_DNA"/>
</dbReference>
<accession>A0ABY4QZF5</accession>